<gene>
    <name evidence="2" type="ORF">CMsap09_00540</name>
</gene>
<evidence type="ECO:0000313" key="3">
    <source>
        <dbReference type="Proteomes" id="UP000195106"/>
    </source>
</evidence>
<dbReference type="AlphaFoldDB" id="A0A251XPA7"/>
<dbReference type="Proteomes" id="UP000195106">
    <property type="component" value="Unassembled WGS sequence"/>
</dbReference>
<feature type="transmembrane region" description="Helical" evidence="1">
    <location>
        <begin position="43"/>
        <end position="68"/>
    </location>
</feature>
<organism evidence="2 3">
    <name type="scientific">Clavibacter michiganensis</name>
    <dbReference type="NCBI Taxonomy" id="28447"/>
    <lineage>
        <taxon>Bacteria</taxon>
        <taxon>Bacillati</taxon>
        <taxon>Actinomycetota</taxon>
        <taxon>Actinomycetes</taxon>
        <taxon>Micrococcales</taxon>
        <taxon>Microbacteriaceae</taxon>
        <taxon>Clavibacter</taxon>
    </lineage>
</organism>
<evidence type="ECO:0000256" key="1">
    <source>
        <dbReference type="SAM" id="Phobius"/>
    </source>
</evidence>
<proteinExistence type="predicted"/>
<sequence length="72" mass="7162">MTGSRTRSRTILRVLAGASAVLAIVQAVVGVLAVEVAEGRAELAGMGGALMISAGISAAVAVLCVVGLRRSR</sequence>
<evidence type="ECO:0000313" key="2">
    <source>
        <dbReference type="EMBL" id="OUE07402.1"/>
    </source>
</evidence>
<name>A0A251XPA7_9MICO</name>
<keyword evidence="1" id="KW-0472">Membrane</keyword>
<comment type="caution">
    <text evidence="2">The sequence shown here is derived from an EMBL/GenBank/DDBJ whole genome shotgun (WGS) entry which is preliminary data.</text>
</comment>
<keyword evidence="1" id="KW-0812">Transmembrane</keyword>
<reference evidence="2 3" key="1">
    <citation type="submission" date="2016-08" db="EMBL/GenBank/DDBJ databases">
        <title>Genome sequence of Clavibacter michiganensis spp. strain CASJ009.</title>
        <authorList>
            <person name="Thapa S.P."/>
            <person name="Coaker G."/>
        </authorList>
    </citation>
    <scope>NUCLEOTIDE SEQUENCE [LARGE SCALE GENOMIC DNA]</scope>
    <source>
        <strain evidence="2">CASJ009</strain>
    </source>
</reference>
<keyword evidence="1" id="KW-1133">Transmembrane helix</keyword>
<accession>A0A251XPA7</accession>
<protein>
    <submittedName>
        <fullName evidence="2">Uncharacterized protein</fullName>
    </submittedName>
</protein>
<dbReference type="EMBL" id="MDHJ01000001">
    <property type="protein sequence ID" value="OUE07402.1"/>
    <property type="molecule type" value="Genomic_DNA"/>
</dbReference>